<feature type="domain" description="Protein kinase" evidence="27">
    <location>
        <begin position="4"/>
        <end position="258"/>
    </location>
</feature>
<evidence type="ECO:0000256" key="17">
    <source>
        <dbReference type="ARBA" id="ARBA00022842"/>
    </source>
</evidence>
<evidence type="ECO:0000256" key="20">
    <source>
        <dbReference type="ARBA" id="ARBA00047899"/>
    </source>
</evidence>
<evidence type="ECO:0000256" key="19">
    <source>
        <dbReference type="ARBA" id="ARBA00023306"/>
    </source>
</evidence>
<keyword evidence="16 25" id="KW-0067">ATP-binding</keyword>
<dbReference type="GO" id="GO:0005929">
    <property type="term" value="C:cilium"/>
    <property type="evidence" value="ECO:0007669"/>
    <property type="project" value="UniProtKB-SubCell"/>
</dbReference>
<reference evidence="28" key="3">
    <citation type="submission" date="2025-08" db="UniProtKB">
        <authorList>
            <consortium name="Ensembl"/>
        </authorList>
    </citation>
    <scope>IDENTIFICATION</scope>
</reference>
<organism evidence="28 29">
    <name type="scientific">Esox lucius</name>
    <name type="common">Northern pike</name>
    <dbReference type="NCBI Taxonomy" id="8010"/>
    <lineage>
        <taxon>Eukaryota</taxon>
        <taxon>Metazoa</taxon>
        <taxon>Chordata</taxon>
        <taxon>Craniata</taxon>
        <taxon>Vertebrata</taxon>
        <taxon>Euteleostomi</taxon>
        <taxon>Actinopterygii</taxon>
        <taxon>Neopterygii</taxon>
        <taxon>Teleostei</taxon>
        <taxon>Protacanthopterygii</taxon>
        <taxon>Esociformes</taxon>
        <taxon>Esocidae</taxon>
        <taxon>Esox</taxon>
    </lineage>
</organism>
<keyword evidence="10" id="KW-0132">Cell division</keyword>
<name>A0A3P8ZSC1_ESOLU</name>
<dbReference type="PANTHER" id="PTHR44899:SF7">
    <property type="entry name" value="NIMA-RELATED KINASE"/>
    <property type="match status" value="1"/>
</dbReference>
<dbReference type="InterPro" id="IPR000719">
    <property type="entry name" value="Prot_kinase_dom"/>
</dbReference>
<dbReference type="Gene3D" id="3.30.200.20">
    <property type="entry name" value="Phosphorylase Kinase, domain 1"/>
    <property type="match status" value="1"/>
</dbReference>
<evidence type="ECO:0000256" key="23">
    <source>
        <dbReference type="ARBA" id="ARBA00080102"/>
    </source>
</evidence>
<evidence type="ECO:0000256" key="7">
    <source>
        <dbReference type="ARBA" id="ARBA00022490"/>
    </source>
</evidence>
<feature type="compositionally biased region" description="Basic and acidic residues" evidence="26">
    <location>
        <begin position="373"/>
        <end position="386"/>
    </location>
</feature>
<evidence type="ECO:0000313" key="29">
    <source>
        <dbReference type="Proteomes" id="UP000265140"/>
    </source>
</evidence>
<keyword evidence="6" id="KW-0488">Methylation</keyword>
<evidence type="ECO:0000256" key="15">
    <source>
        <dbReference type="ARBA" id="ARBA00022777"/>
    </source>
</evidence>
<dbReference type="Ensembl" id="ENSELUT00000006404.3">
    <property type="protein sequence ID" value="ENSELUP00000031188.3"/>
    <property type="gene ID" value="ENSELUG00000008684.3"/>
</dbReference>
<comment type="cofactor">
    <cofactor evidence="1">
        <name>Mn(2+)</name>
        <dbReference type="ChEBI" id="CHEBI:29035"/>
    </cofactor>
</comment>
<evidence type="ECO:0000256" key="6">
    <source>
        <dbReference type="ARBA" id="ARBA00022481"/>
    </source>
</evidence>
<evidence type="ECO:0000256" key="22">
    <source>
        <dbReference type="ARBA" id="ARBA00067731"/>
    </source>
</evidence>
<dbReference type="GeneTree" id="ENSGT00940000157448"/>
<dbReference type="FunFam" id="3.30.200.20:FF:000247">
    <property type="entry name" value="serine/threonine-protein kinase Nek4 isoform X1"/>
    <property type="match status" value="1"/>
</dbReference>
<dbReference type="GO" id="GO:0046872">
    <property type="term" value="F:metal ion binding"/>
    <property type="evidence" value="ECO:0007669"/>
    <property type="project" value="UniProtKB-KW"/>
</dbReference>
<keyword evidence="29" id="KW-1185">Reference proteome</keyword>
<keyword evidence="17" id="KW-0460">Magnesium</keyword>
<evidence type="ECO:0000256" key="11">
    <source>
        <dbReference type="ARBA" id="ARBA00022679"/>
    </source>
</evidence>
<keyword evidence="12" id="KW-0479">Metal-binding</keyword>
<dbReference type="CDD" id="cd08223">
    <property type="entry name" value="STKc_Nek4"/>
    <property type="match status" value="1"/>
</dbReference>
<evidence type="ECO:0000256" key="4">
    <source>
        <dbReference type="ARBA" id="ARBA00010886"/>
    </source>
</evidence>
<evidence type="ECO:0000256" key="10">
    <source>
        <dbReference type="ARBA" id="ARBA00022618"/>
    </source>
</evidence>
<keyword evidence="14" id="KW-0498">Mitosis</keyword>
<dbReference type="InterPro" id="IPR008271">
    <property type="entry name" value="Ser/Thr_kinase_AS"/>
</dbReference>
<reference evidence="28" key="2">
    <citation type="submission" date="2020-02" db="EMBL/GenBank/DDBJ databases">
        <title>Esox lucius (northern pike) genome, fEsoLuc1, primary haplotype.</title>
        <authorList>
            <person name="Myers G."/>
            <person name="Karagic N."/>
            <person name="Meyer A."/>
            <person name="Pippel M."/>
            <person name="Reichard M."/>
            <person name="Winkler S."/>
            <person name="Tracey A."/>
            <person name="Sims Y."/>
            <person name="Howe K."/>
            <person name="Rhie A."/>
            <person name="Formenti G."/>
            <person name="Durbin R."/>
            <person name="Fedrigo O."/>
            <person name="Jarvis E.D."/>
        </authorList>
    </citation>
    <scope>NUCLEOTIDE SEQUENCE [LARGE SCALE GENOMIC DNA]</scope>
</reference>
<evidence type="ECO:0000256" key="5">
    <source>
        <dbReference type="ARBA" id="ARBA00012513"/>
    </source>
</evidence>
<gene>
    <name evidence="28" type="primary">NEK4</name>
</gene>
<evidence type="ECO:0000313" key="28">
    <source>
        <dbReference type="Ensembl" id="ENSELUP00000031188.3"/>
    </source>
</evidence>
<feature type="region of interest" description="Disordered" evidence="26">
    <location>
        <begin position="486"/>
        <end position="520"/>
    </location>
</feature>
<keyword evidence="7" id="KW-0963">Cytoplasm</keyword>
<dbReference type="Pfam" id="PF00069">
    <property type="entry name" value="Pkinase"/>
    <property type="match status" value="1"/>
</dbReference>
<evidence type="ECO:0000256" key="13">
    <source>
        <dbReference type="ARBA" id="ARBA00022741"/>
    </source>
</evidence>
<evidence type="ECO:0000256" key="18">
    <source>
        <dbReference type="ARBA" id="ARBA00023273"/>
    </source>
</evidence>
<dbReference type="FunFam" id="1.10.510.10:FF:000219">
    <property type="entry name" value="Putative serine/threonine-protein kinase Nek4"/>
    <property type="match status" value="1"/>
</dbReference>
<protein>
    <recommendedName>
        <fullName evidence="22">Serine/threonine-protein kinase Nek4</fullName>
        <ecNumber evidence="5">2.7.11.1</ecNumber>
    </recommendedName>
    <alternativeName>
        <fullName evidence="24">Never in mitosis A-related kinase 4</fullName>
    </alternativeName>
    <alternativeName>
        <fullName evidence="23">Serine/threonine-protein kinase 2</fullName>
    </alternativeName>
</protein>
<feature type="compositionally biased region" description="Polar residues" evidence="26">
    <location>
        <begin position="345"/>
        <end position="364"/>
    </location>
</feature>
<evidence type="ECO:0000259" key="27">
    <source>
        <dbReference type="PROSITE" id="PS50011"/>
    </source>
</evidence>
<dbReference type="PANTHER" id="PTHR44899">
    <property type="entry name" value="CAMK FAMILY PROTEIN KINASE"/>
    <property type="match status" value="1"/>
</dbReference>
<evidence type="ECO:0000256" key="9">
    <source>
        <dbReference type="ARBA" id="ARBA00022553"/>
    </source>
</evidence>
<evidence type="ECO:0000256" key="26">
    <source>
        <dbReference type="SAM" id="MobiDB-lite"/>
    </source>
</evidence>
<reference evidence="28" key="4">
    <citation type="submission" date="2025-09" db="UniProtKB">
        <authorList>
            <consortium name="Ensembl"/>
        </authorList>
    </citation>
    <scope>IDENTIFICATION</scope>
</reference>
<dbReference type="Bgee" id="ENSELUG00000008684">
    <property type="expression patterns" value="Expressed in nose and 14 other cell types or tissues"/>
</dbReference>
<keyword evidence="18" id="KW-0966">Cell projection</keyword>
<feature type="region of interest" description="Disordered" evidence="26">
    <location>
        <begin position="277"/>
        <end position="391"/>
    </location>
</feature>
<proteinExistence type="inferred from homology"/>
<dbReference type="PROSITE" id="PS50011">
    <property type="entry name" value="PROTEIN_KINASE_DOM"/>
    <property type="match status" value="1"/>
</dbReference>
<keyword evidence="13 25" id="KW-0547">Nucleotide-binding</keyword>
<feature type="compositionally biased region" description="Polar residues" evidence="26">
    <location>
        <begin position="322"/>
        <end position="338"/>
    </location>
</feature>
<dbReference type="PROSITE" id="PS00108">
    <property type="entry name" value="PROTEIN_KINASE_ST"/>
    <property type="match status" value="1"/>
</dbReference>
<dbReference type="Proteomes" id="UP000265140">
    <property type="component" value="Chromosome 17"/>
</dbReference>
<evidence type="ECO:0000256" key="16">
    <source>
        <dbReference type="ARBA" id="ARBA00022840"/>
    </source>
</evidence>
<dbReference type="Gene3D" id="1.10.510.10">
    <property type="entry name" value="Transferase(Phosphotransferase) domain 1"/>
    <property type="match status" value="1"/>
</dbReference>
<evidence type="ECO:0000256" key="14">
    <source>
        <dbReference type="ARBA" id="ARBA00022776"/>
    </source>
</evidence>
<comment type="catalytic activity">
    <reaction evidence="20">
        <text>L-threonyl-[protein] + ATP = O-phospho-L-threonyl-[protein] + ADP + H(+)</text>
        <dbReference type="Rhea" id="RHEA:46608"/>
        <dbReference type="Rhea" id="RHEA-COMP:11060"/>
        <dbReference type="Rhea" id="RHEA-COMP:11605"/>
        <dbReference type="ChEBI" id="CHEBI:15378"/>
        <dbReference type="ChEBI" id="CHEBI:30013"/>
        <dbReference type="ChEBI" id="CHEBI:30616"/>
        <dbReference type="ChEBI" id="CHEBI:61977"/>
        <dbReference type="ChEBI" id="CHEBI:456216"/>
        <dbReference type="EC" id="2.7.11.1"/>
    </reaction>
</comment>
<evidence type="ECO:0000256" key="3">
    <source>
        <dbReference type="ARBA" id="ARBA00004496"/>
    </source>
</evidence>
<keyword evidence="9" id="KW-0597">Phosphoprotein</keyword>
<dbReference type="InterPro" id="IPR017441">
    <property type="entry name" value="Protein_kinase_ATP_BS"/>
</dbReference>
<keyword evidence="8" id="KW-0723">Serine/threonine-protein kinase</keyword>
<evidence type="ECO:0000256" key="25">
    <source>
        <dbReference type="PROSITE-ProRule" id="PRU10141"/>
    </source>
</evidence>
<dbReference type="SMART" id="SM00220">
    <property type="entry name" value="S_TKc"/>
    <property type="match status" value="1"/>
</dbReference>
<dbReference type="InterPro" id="IPR051131">
    <property type="entry name" value="NEK_Ser/Thr_kinase_NIMA"/>
</dbReference>
<comment type="similarity">
    <text evidence="4">Belongs to the protein kinase superfamily. NEK Ser/Thr protein kinase family. NIMA subfamily.</text>
</comment>
<comment type="subcellular location">
    <subcellularLocation>
        <location evidence="2">Cell projection</location>
        <location evidence="2">Cilium</location>
    </subcellularLocation>
    <subcellularLocation>
        <location evidence="3">Cytoplasm</location>
    </subcellularLocation>
</comment>
<dbReference type="SUPFAM" id="SSF56112">
    <property type="entry name" value="Protein kinase-like (PK-like)"/>
    <property type="match status" value="1"/>
</dbReference>
<evidence type="ECO:0000256" key="24">
    <source>
        <dbReference type="ARBA" id="ARBA00082679"/>
    </source>
</evidence>
<accession>A0A3P8ZSC1</accession>
<comment type="catalytic activity">
    <reaction evidence="21">
        <text>L-seryl-[protein] + ATP = O-phospho-L-seryl-[protein] + ADP + H(+)</text>
        <dbReference type="Rhea" id="RHEA:17989"/>
        <dbReference type="Rhea" id="RHEA-COMP:9863"/>
        <dbReference type="Rhea" id="RHEA-COMP:11604"/>
        <dbReference type="ChEBI" id="CHEBI:15378"/>
        <dbReference type="ChEBI" id="CHEBI:29999"/>
        <dbReference type="ChEBI" id="CHEBI:30616"/>
        <dbReference type="ChEBI" id="CHEBI:83421"/>
        <dbReference type="ChEBI" id="CHEBI:456216"/>
        <dbReference type="EC" id="2.7.11.1"/>
    </reaction>
</comment>
<keyword evidence="11" id="KW-0808">Transferase</keyword>
<dbReference type="AlphaFoldDB" id="A0A3P8ZSC1"/>
<evidence type="ECO:0000256" key="21">
    <source>
        <dbReference type="ARBA" id="ARBA00048679"/>
    </source>
</evidence>
<keyword evidence="15" id="KW-0418">Kinase</keyword>
<dbReference type="EC" id="2.7.11.1" evidence="5"/>
<sequence>MNDYIFIRVVGKGSYGEVNLVKHKTDRKQYVIKKLNLSTSSKRERRAAEQEAQLLSQLRHPNIVTYRESWEEDCQLYIVMGFCEGGDLYHRLKQQKGELLPERQVVEWFVQIAMALQYLHEKHILHRDLKTQNIFLTKTNIIKVGDLGIARVLENQNDMASTLIGTPYYMSPELFSNKPYNHKSDVWALGCCVYEMSTLKHAFNARDMNSLVYRIVEGKLPQMPSKYDPQLGELIKNMLCKRPEDRPDVKLILRQPYIKRQISMFLEATKEKTAKSRKKMVGGSIRPNGAASVVSSQLRPERLLKCPPADPNTRGKRKEEFNCQQPRGHNGITDNTTPHAHRTLKSPTLDNLNRTEASLATISNIDIDIQPEEEGRKSRGEERRNTGPEVQCLQNPRIRLRNSREKNLTLDNKDDPKDLFKDVVMESPASEGSIRLDVSAGELKEETSEQAFQVTTDHKDETANLLKEDPTQDHPADIRVSAMDRLLNRPSDEDECCSSTSSTDRSEGDCKEGNSESHDMQDLVQMMTQTLRMDGRDSVCELDGVRSVSTPLAEFKRSRKYRDTLVLHGKAREEPEEFQFNELPTGTTSGPAKIRRAIELLRSDVVKGLGLKLLHRVLEIMEKEDDEDRRELCLRKQMGEDKYQSYALMVRQLKFFEDVSFKG</sequence>
<evidence type="ECO:0000256" key="8">
    <source>
        <dbReference type="ARBA" id="ARBA00022527"/>
    </source>
</evidence>
<evidence type="ECO:0000256" key="2">
    <source>
        <dbReference type="ARBA" id="ARBA00004138"/>
    </source>
</evidence>
<feature type="compositionally biased region" description="Basic and acidic residues" evidence="26">
    <location>
        <begin position="504"/>
        <end position="520"/>
    </location>
</feature>
<dbReference type="GO" id="GO:0051301">
    <property type="term" value="P:cell division"/>
    <property type="evidence" value="ECO:0007669"/>
    <property type="project" value="UniProtKB-KW"/>
</dbReference>
<reference evidence="29" key="1">
    <citation type="journal article" date="2014" name="PLoS ONE">
        <title>The genome and linkage map of the northern pike (Esox lucius): conserved synteny revealed between the salmonid sister group and the Neoteleostei.</title>
        <authorList>
            <person name="Rondeau E.B."/>
            <person name="Minkley D.R."/>
            <person name="Leong J.S."/>
            <person name="Messmer A.M."/>
            <person name="Jantzen J.R."/>
            <person name="von Schalburg K.R."/>
            <person name="Lemon C."/>
            <person name="Bird N.H."/>
            <person name="Koop B.F."/>
        </authorList>
    </citation>
    <scope>NUCLEOTIDE SEQUENCE</scope>
</reference>
<feature type="binding site" evidence="25">
    <location>
        <position position="34"/>
    </location>
    <ligand>
        <name>ATP</name>
        <dbReference type="ChEBI" id="CHEBI:30616"/>
    </ligand>
</feature>
<evidence type="ECO:0000256" key="1">
    <source>
        <dbReference type="ARBA" id="ARBA00001936"/>
    </source>
</evidence>
<dbReference type="InterPro" id="IPR011009">
    <property type="entry name" value="Kinase-like_dom_sf"/>
</dbReference>
<dbReference type="GO" id="GO:0005524">
    <property type="term" value="F:ATP binding"/>
    <property type="evidence" value="ECO:0007669"/>
    <property type="project" value="UniProtKB-UniRule"/>
</dbReference>
<dbReference type="GO" id="GO:0004674">
    <property type="term" value="F:protein serine/threonine kinase activity"/>
    <property type="evidence" value="ECO:0007669"/>
    <property type="project" value="UniProtKB-KW"/>
</dbReference>
<dbReference type="GO" id="GO:0005737">
    <property type="term" value="C:cytoplasm"/>
    <property type="evidence" value="ECO:0007669"/>
    <property type="project" value="UniProtKB-SubCell"/>
</dbReference>
<keyword evidence="19" id="KW-0131">Cell cycle</keyword>
<dbReference type="PROSITE" id="PS00107">
    <property type="entry name" value="PROTEIN_KINASE_ATP"/>
    <property type="match status" value="1"/>
</dbReference>
<evidence type="ECO:0000256" key="12">
    <source>
        <dbReference type="ARBA" id="ARBA00022723"/>
    </source>
</evidence>